<comment type="caution">
    <text evidence="2">The sequence shown here is derived from an EMBL/GenBank/DDBJ whole genome shotgun (WGS) entry which is preliminary data.</text>
</comment>
<evidence type="ECO:0000313" key="3">
    <source>
        <dbReference type="Proteomes" id="UP000241167"/>
    </source>
</evidence>
<reference evidence="2 3" key="1">
    <citation type="submission" date="2018-03" db="EMBL/GenBank/DDBJ databases">
        <title>The draft genome of Sphingosinicella sp. GL-C-18.</title>
        <authorList>
            <person name="Liu L."/>
            <person name="Li L."/>
            <person name="Liang L."/>
            <person name="Zhang X."/>
            <person name="Wang T."/>
        </authorList>
    </citation>
    <scope>NUCLEOTIDE SEQUENCE [LARGE SCALE GENOMIC DNA]</scope>
    <source>
        <strain evidence="2 3">GL-C-18</strain>
    </source>
</reference>
<organism evidence="2 3">
    <name type="scientific">Allosphingosinicella deserti</name>
    <dbReference type="NCBI Taxonomy" id="2116704"/>
    <lineage>
        <taxon>Bacteria</taxon>
        <taxon>Pseudomonadati</taxon>
        <taxon>Pseudomonadota</taxon>
        <taxon>Alphaproteobacteria</taxon>
        <taxon>Sphingomonadales</taxon>
        <taxon>Sphingomonadaceae</taxon>
        <taxon>Allosphingosinicella</taxon>
    </lineage>
</organism>
<protein>
    <submittedName>
        <fullName evidence="2">Uncharacterized protein</fullName>
    </submittedName>
</protein>
<gene>
    <name evidence="2" type="ORF">C7I55_12575</name>
</gene>
<evidence type="ECO:0000313" key="2">
    <source>
        <dbReference type="EMBL" id="PSJ39444.1"/>
    </source>
</evidence>
<feature type="region of interest" description="Disordered" evidence="1">
    <location>
        <begin position="1"/>
        <end position="32"/>
    </location>
</feature>
<keyword evidence="3" id="KW-1185">Reference proteome</keyword>
<dbReference type="AlphaFoldDB" id="A0A2P7QNB8"/>
<sequence length="71" mass="7539">MAAAAARCATPSLRRRRNDLAGRARPVGARPEAPCSLGKQLVGDQLVIAALLDPRAGGLNRGKSLLPPWRR</sequence>
<proteinExistence type="predicted"/>
<accession>A0A2P7QNB8</accession>
<evidence type="ECO:0000256" key="1">
    <source>
        <dbReference type="SAM" id="MobiDB-lite"/>
    </source>
</evidence>
<dbReference type="Proteomes" id="UP000241167">
    <property type="component" value="Unassembled WGS sequence"/>
</dbReference>
<name>A0A2P7QNB8_9SPHN</name>
<dbReference type="EMBL" id="PXYI01000004">
    <property type="protein sequence ID" value="PSJ39444.1"/>
    <property type="molecule type" value="Genomic_DNA"/>
</dbReference>